<dbReference type="PROSITE" id="PS50931">
    <property type="entry name" value="HTH_LYSR"/>
    <property type="match status" value="1"/>
</dbReference>
<dbReference type="InterPro" id="IPR036390">
    <property type="entry name" value="WH_DNA-bd_sf"/>
</dbReference>
<dbReference type="STRING" id="667676.SAMN05192539_100179"/>
<evidence type="ECO:0000313" key="7">
    <source>
        <dbReference type="Proteomes" id="UP000198866"/>
    </source>
</evidence>
<feature type="domain" description="HTH lysR-type" evidence="5">
    <location>
        <begin position="1"/>
        <end position="58"/>
    </location>
</feature>
<dbReference type="SUPFAM" id="SSF46785">
    <property type="entry name" value="Winged helix' DNA-binding domain"/>
    <property type="match status" value="1"/>
</dbReference>
<dbReference type="InterPro" id="IPR000847">
    <property type="entry name" value="LysR_HTH_N"/>
</dbReference>
<dbReference type="Gene3D" id="3.40.190.290">
    <property type="match status" value="1"/>
</dbReference>
<dbReference type="GO" id="GO:0043565">
    <property type="term" value="F:sequence-specific DNA binding"/>
    <property type="evidence" value="ECO:0007669"/>
    <property type="project" value="TreeGrafter"/>
</dbReference>
<dbReference type="Pfam" id="PF03466">
    <property type="entry name" value="LysR_substrate"/>
    <property type="match status" value="1"/>
</dbReference>
<dbReference type="GO" id="GO:0006351">
    <property type="term" value="P:DNA-templated transcription"/>
    <property type="evidence" value="ECO:0007669"/>
    <property type="project" value="TreeGrafter"/>
</dbReference>
<accession>A0A1H6QHF2</accession>
<keyword evidence="3 6" id="KW-0238">DNA-binding</keyword>
<keyword evidence="2" id="KW-0805">Transcription regulation</keyword>
<dbReference type="PANTHER" id="PTHR30537:SF5">
    <property type="entry name" value="HTH-TYPE TRANSCRIPTIONAL ACTIVATOR TTDR-RELATED"/>
    <property type="match status" value="1"/>
</dbReference>
<dbReference type="CDD" id="cd08422">
    <property type="entry name" value="PBP2_CrgA_like"/>
    <property type="match status" value="1"/>
</dbReference>
<keyword evidence="4" id="KW-0804">Transcription</keyword>
<dbReference type="InterPro" id="IPR005119">
    <property type="entry name" value="LysR_subst-bd"/>
</dbReference>
<sequence length="307" mass="34357">MDLNATRMFVTAVQTGTLSAAAARLNVPLPTLSRRIRRLERDLRVQLIERGTRGVTLTRAGMQFYETTDFGIDSLLKAEDVLRSGQAHYEGVLRLSLPPSFEPWWEMLGDFQERYPAIKVCVYTSERNVDLRHEGIDVALRVGRVVDDSMVARRLVSYRHVLVASPSLAERLDIDSPEALQSCPCAVWSNQPNDESSWRLGDQALRGSVRLATNDYLHLRIRALRGEVVTELPPFLAADAIRDGTLRALFPDHVMPLQYISLVYPSHRHPSSLVKAYLDHCEEYVASFVGLANQGAHAPGAARPSRS</sequence>
<dbReference type="PANTHER" id="PTHR30537">
    <property type="entry name" value="HTH-TYPE TRANSCRIPTIONAL REGULATOR"/>
    <property type="match status" value="1"/>
</dbReference>
<dbReference type="SUPFAM" id="SSF53850">
    <property type="entry name" value="Periplasmic binding protein-like II"/>
    <property type="match status" value="1"/>
</dbReference>
<evidence type="ECO:0000256" key="4">
    <source>
        <dbReference type="ARBA" id="ARBA00023163"/>
    </source>
</evidence>
<proteinExistence type="inferred from homology"/>
<dbReference type="Proteomes" id="UP000198866">
    <property type="component" value="Unassembled WGS sequence"/>
</dbReference>
<evidence type="ECO:0000256" key="1">
    <source>
        <dbReference type="ARBA" id="ARBA00009437"/>
    </source>
</evidence>
<reference evidence="7" key="1">
    <citation type="submission" date="2016-10" db="EMBL/GenBank/DDBJ databases">
        <authorList>
            <person name="Varghese N."/>
            <person name="Submissions S."/>
        </authorList>
    </citation>
    <scope>NUCLEOTIDE SEQUENCE [LARGE SCALE GENOMIC DNA]</scope>
    <source>
        <strain evidence="7">LMG 26031</strain>
    </source>
</reference>
<dbReference type="AlphaFoldDB" id="A0A1H6QHF2"/>
<organism evidence="6 7">
    <name type="scientific">Paraburkholderia diazotrophica</name>
    <dbReference type="NCBI Taxonomy" id="667676"/>
    <lineage>
        <taxon>Bacteria</taxon>
        <taxon>Pseudomonadati</taxon>
        <taxon>Pseudomonadota</taxon>
        <taxon>Betaproteobacteria</taxon>
        <taxon>Burkholderiales</taxon>
        <taxon>Burkholderiaceae</taxon>
        <taxon>Paraburkholderia</taxon>
    </lineage>
</organism>
<dbReference type="EMBL" id="FNYE01000001">
    <property type="protein sequence ID" value="SEI38422.1"/>
    <property type="molecule type" value="Genomic_DNA"/>
</dbReference>
<evidence type="ECO:0000313" key="6">
    <source>
        <dbReference type="EMBL" id="SEI38422.1"/>
    </source>
</evidence>
<evidence type="ECO:0000256" key="2">
    <source>
        <dbReference type="ARBA" id="ARBA00023015"/>
    </source>
</evidence>
<comment type="similarity">
    <text evidence="1">Belongs to the LysR transcriptional regulatory family.</text>
</comment>
<protein>
    <submittedName>
        <fullName evidence="6">DNA-binding transcriptional regulator, LysR family</fullName>
    </submittedName>
</protein>
<dbReference type="InterPro" id="IPR036388">
    <property type="entry name" value="WH-like_DNA-bd_sf"/>
</dbReference>
<keyword evidence="7" id="KW-1185">Reference proteome</keyword>
<dbReference type="GO" id="GO:0003700">
    <property type="term" value="F:DNA-binding transcription factor activity"/>
    <property type="evidence" value="ECO:0007669"/>
    <property type="project" value="InterPro"/>
</dbReference>
<name>A0A1H6QHF2_9BURK</name>
<dbReference type="RefSeq" id="WP_090861604.1">
    <property type="nucleotide sequence ID" value="NZ_FNYE01000001.1"/>
</dbReference>
<dbReference type="Pfam" id="PF00126">
    <property type="entry name" value="HTH_1"/>
    <property type="match status" value="1"/>
</dbReference>
<dbReference type="InterPro" id="IPR058163">
    <property type="entry name" value="LysR-type_TF_proteobact-type"/>
</dbReference>
<dbReference type="OrthoDB" id="8885940at2"/>
<dbReference type="Gene3D" id="1.10.10.10">
    <property type="entry name" value="Winged helix-like DNA-binding domain superfamily/Winged helix DNA-binding domain"/>
    <property type="match status" value="1"/>
</dbReference>
<evidence type="ECO:0000256" key="3">
    <source>
        <dbReference type="ARBA" id="ARBA00023125"/>
    </source>
</evidence>
<dbReference type="FunFam" id="1.10.10.10:FF:000001">
    <property type="entry name" value="LysR family transcriptional regulator"/>
    <property type="match status" value="1"/>
</dbReference>
<evidence type="ECO:0000259" key="5">
    <source>
        <dbReference type="PROSITE" id="PS50931"/>
    </source>
</evidence>
<gene>
    <name evidence="6" type="ORF">SAMN05192539_100179</name>
</gene>